<organism evidence="5 6">
    <name type="scientific">Pseudonocardia hierapolitana</name>
    <dbReference type="NCBI Taxonomy" id="1128676"/>
    <lineage>
        <taxon>Bacteria</taxon>
        <taxon>Bacillati</taxon>
        <taxon>Actinomycetota</taxon>
        <taxon>Actinomycetes</taxon>
        <taxon>Pseudonocardiales</taxon>
        <taxon>Pseudonocardiaceae</taxon>
        <taxon>Pseudonocardia</taxon>
    </lineage>
</organism>
<dbReference type="InterPro" id="IPR000835">
    <property type="entry name" value="HTH_MarR-typ"/>
</dbReference>
<protein>
    <submittedName>
        <fullName evidence="5">TrmB family transcriptional regulator</fullName>
    </submittedName>
</protein>
<dbReference type="PANTHER" id="PTHR38465:SF2">
    <property type="entry name" value="HTH-TYPE TRANSCRIPTIONAL REGULATOR MMPR5"/>
    <property type="match status" value="1"/>
</dbReference>
<evidence type="ECO:0000256" key="2">
    <source>
        <dbReference type="ARBA" id="ARBA00023125"/>
    </source>
</evidence>
<dbReference type="Gene3D" id="1.10.287.160">
    <property type="entry name" value="HR1 repeat"/>
    <property type="match status" value="1"/>
</dbReference>
<accession>A0A561SQ55</accession>
<evidence type="ECO:0000313" key="6">
    <source>
        <dbReference type="Proteomes" id="UP000321261"/>
    </source>
</evidence>
<dbReference type="InterPro" id="IPR036390">
    <property type="entry name" value="WH_DNA-bd_sf"/>
</dbReference>
<dbReference type="Pfam" id="PF12802">
    <property type="entry name" value="MarR_2"/>
    <property type="match status" value="1"/>
</dbReference>
<keyword evidence="1" id="KW-0805">Transcription regulation</keyword>
<dbReference type="SUPFAM" id="SSF46785">
    <property type="entry name" value="Winged helix' DNA-binding domain"/>
    <property type="match status" value="1"/>
</dbReference>
<evidence type="ECO:0000259" key="4">
    <source>
        <dbReference type="Pfam" id="PF12802"/>
    </source>
</evidence>
<feature type="domain" description="HTH marR-type" evidence="4">
    <location>
        <begin position="19"/>
        <end position="79"/>
    </location>
</feature>
<comment type="caution">
    <text evidence="5">The sequence shown here is derived from an EMBL/GenBank/DDBJ whole genome shotgun (WGS) entry which is preliminary data.</text>
</comment>
<keyword evidence="2" id="KW-0238">DNA-binding</keyword>
<dbReference type="Gene3D" id="1.10.10.10">
    <property type="entry name" value="Winged helix-like DNA-binding domain superfamily/Winged helix DNA-binding domain"/>
    <property type="match status" value="1"/>
</dbReference>
<gene>
    <name evidence="5" type="ORF">FHX44_112893</name>
</gene>
<dbReference type="Proteomes" id="UP000321261">
    <property type="component" value="Unassembled WGS sequence"/>
</dbReference>
<dbReference type="AlphaFoldDB" id="A0A561SQ55"/>
<dbReference type="InterPro" id="IPR036388">
    <property type="entry name" value="WH-like_DNA-bd_sf"/>
</dbReference>
<proteinExistence type="predicted"/>
<dbReference type="GO" id="GO:0003677">
    <property type="term" value="F:DNA binding"/>
    <property type="evidence" value="ECO:0007669"/>
    <property type="project" value="UniProtKB-KW"/>
</dbReference>
<keyword evidence="3" id="KW-0804">Transcription</keyword>
<evidence type="ECO:0000313" key="5">
    <source>
        <dbReference type="EMBL" id="TWF76994.1"/>
    </source>
</evidence>
<evidence type="ECO:0000256" key="1">
    <source>
        <dbReference type="ARBA" id="ARBA00023015"/>
    </source>
</evidence>
<dbReference type="PANTHER" id="PTHR38465">
    <property type="entry name" value="HTH-TYPE TRANSCRIPTIONAL REGULATOR MJ1563-RELATED"/>
    <property type="match status" value="1"/>
</dbReference>
<evidence type="ECO:0000256" key="3">
    <source>
        <dbReference type="ARBA" id="ARBA00023163"/>
    </source>
</evidence>
<reference evidence="5 6" key="1">
    <citation type="submission" date="2019-06" db="EMBL/GenBank/DDBJ databases">
        <title>Sequencing the genomes of 1000 actinobacteria strains.</title>
        <authorList>
            <person name="Klenk H.-P."/>
        </authorList>
    </citation>
    <scope>NUCLEOTIDE SEQUENCE [LARGE SCALE GENOMIC DNA]</scope>
    <source>
        <strain evidence="5 6">DSM 45671</strain>
    </source>
</reference>
<dbReference type="EMBL" id="VIWU01000001">
    <property type="protein sequence ID" value="TWF76994.1"/>
    <property type="molecule type" value="Genomic_DNA"/>
</dbReference>
<sequence length="150" mass="16462">MSGSSEVAERLALALNQNGMQRMIARVLAAFLFSERESVTAAELGEQLGASAGSISGAITMLRTVGLIEPAPVPGSRRAHFRMRDDAWATMMSSQNEMIQVMQEIAEAGIASAPPDSPAARRLERMRDFYAYLFAELPALIDRWKEEQDT</sequence>
<dbReference type="InterPro" id="IPR052362">
    <property type="entry name" value="HTH-GbsR_regulator"/>
</dbReference>
<keyword evidence="6" id="KW-1185">Reference proteome</keyword>
<dbReference type="GO" id="GO:0003700">
    <property type="term" value="F:DNA-binding transcription factor activity"/>
    <property type="evidence" value="ECO:0007669"/>
    <property type="project" value="InterPro"/>
</dbReference>
<name>A0A561SQ55_9PSEU</name>